<dbReference type="InterPro" id="IPR007021">
    <property type="entry name" value="DUF659"/>
</dbReference>
<dbReference type="PANTHER" id="PTHR32166:SF122">
    <property type="entry name" value="OS09G0499600 PROTEIN"/>
    <property type="match status" value="1"/>
</dbReference>
<proteinExistence type="predicted"/>
<dbReference type="Pfam" id="PF04937">
    <property type="entry name" value="DUF659"/>
    <property type="match status" value="1"/>
</dbReference>
<protein>
    <recommendedName>
        <fullName evidence="1">DUF659 domain-containing protein</fullName>
    </recommendedName>
</protein>
<dbReference type="PANTHER" id="PTHR32166">
    <property type="entry name" value="OSJNBA0013A04.12 PROTEIN"/>
    <property type="match status" value="1"/>
</dbReference>
<dbReference type="SUPFAM" id="SSF53098">
    <property type="entry name" value="Ribonuclease H-like"/>
    <property type="match status" value="1"/>
</dbReference>
<feature type="domain" description="DUF659" evidence="1">
    <location>
        <begin position="89"/>
        <end position="239"/>
    </location>
</feature>
<dbReference type="EMBL" id="AM446974">
    <property type="protein sequence ID" value="CAN76438.1"/>
    <property type="molecule type" value="Genomic_DNA"/>
</dbReference>
<gene>
    <name evidence="2" type="ORF">VITISV_039955</name>
</gene>
<dbReference type="InterPro" id="IPR012337">
    <property type="entry name" value="RNaseH-like_sf"/>
</dbReference>
<evidence type="ECO:0000313" key="2">
    <source>
        <dbReference type="EMBL" id="CAN76438.1"/>
    </source>
</evidence>
<organism evidence="2">
    <name type="scientific">Vitis vinifera</name>
    <name type="common">Grape</name>
    <dbReference type="NCBI Taxonomy" id="29760"/>
    <lineage>
        <taxon>Eukaryota</taxon>
        <taxon>Viridiplantae</taxon>
        <taxon>Streptophyta</taxon>
        <taxon>Embryophyta</taxon>
        <taxon>Tracheophyta</taxon>
        <taxon>Spermatophyta</taxon>
        <taxon>Magnoliopsida</taxon>
        <taxon>eudicotyledons</taxon>
        <taxon>Gunneridae</taxon>
        <taxon>Pentapetalae</taxon>
        <taxon>rosids</taxon>
        <taxon>Vitales</taxon>
        <taxon>Vitaceae</taxon>
        <taxon>Viteae</taxon>
        <taxon>Vitis</taxon>
    </lineage>
</organism>
<sequence>MGASDTHLIDEDDDDEDVENQDMHMYPTYMHLNEHDAYRFAVRASKSIEWERQQYENIVKSKHKIGESSRPIGTSMTIWKSQRMRIKLPSPYEIKNKYSEMKYKEMEVYVNQQREKWKSYRCTIMSYGWTGPMKLSIINFMVYLKGTMVFLKPVDASNNIKDHKYIYDLLKTVIKEVSQENVVEIVTDNGSAFVKAGKLLMKKFNLYWTSCVAHYIDLIFKDIGKRSNVKNVINNARKITNFIHNHGWLLAQMRKFQYRRRVGSDPKLLQAVHNIFAKLDPTTESLGQFENEVTLNSHQEVDSTSVGHNSIPSVVGTFAFSYDGSKGGIDDEGDNAGEDIWERQQSQYPMSQFTCENDFTQCTQDEDDNSRKADLDIGVIGKPIEEDNERWNHIMRSYFQGVLNL</sequence>
<reference evidence="2" key="1">
    <citation type="journal article" date="2007" name="PLoS ONE">
        <title>The first genome sequence of an elite grapevine cultivar (Pinot noir Vitis vinifera L.): coping with a highly heterozygous genome.</title>
        <authorList>
            <person name="Velasco R."/>
            <person name="Zharkikh A."/>
            <person name="Troggio M."/>
            <person name="Cartwright D.A."/>
            <person name="Cestaro A."/>
            <person name="Pruss D."/>
            <person name="Pindo M."/>
            <person name="FitzGerald L.M."/>
            <person name="Vezzulli S."/>
            <person name="Reid J."/>
            <person name="Malacarne G."/>
            <person name="Iliev D."/>
            <person name="Coppola G."/>
            <person name="Wardell B."/>
            <person name="Micheletti D."/>
            <person name="Macalma T."/>
            <person name="Facci M."/>
            <person name="Mitchell J.T."/>
            <person name="Perazzolli M."/>
            <person name="Eldredge G."/>
            <person name="Gatto P."/>
            <person name="Oyzerski R."/>
            <person name="Moretto M."/>
            <person name="Gutin N."/>
            <person name="Stefanini M."/>
            <person name="Chen Y."/>
            <person name="Segala C."/>
            <person name="Davenport C."/>
            <person name="Dematte L."/>
            <person name="Mraz A."/>
            <person name="Battilana J."/>
            <person name="Stormo K."/>
            <person name="Costa F."/>
            <person name="Tao Q."/>
            <person name="Si-Ammour A."/>
            <person name="Harkins T."/>
            <person name="Lackey A."/>
            <person name="Perbost C."/>
            <person name="Taillon B."/>
            <person name="Stella A."/>
            <person name="Solovyev V."/>
            <person name="Fawcett J.A."/>
            <person name="Sterck L."/>
            <person name="Vandepoele K."/>
            <person name="Grando S.M."/>
            <person name="Toppo S."/>
            <person name="Moser C."/>
            <person name="Lanchbury J."/>
            <person name="Bogden R."/>
            <person name="Skolnick M."/>
            <person name="Sgaramella V."/>
            <person name="Bhatnagar S.K."/>
            <person name="Fontana P."/>
            <person name="Gutin A."/>
            <person name="Van de Peer Y."/>
            <person name="Salamini F."/>
            <person name="Viola R."/>
        </authorList>
    </citation>
    <scope>NUCLEOTIDE SEQUENCE</scope>
</reference>
<accession>A5B556</accession>
<dbReference type="AlphaFoldDB" id="A5B556"/>
<name>A5B556_VITVI</name>
<evidence type="ECO:0000259" key="1">
    <source>
        <dbReference type="Pfam" id="PF04937"/>
    </source>
</evidence>